<keyword evidence="2" id="KW-1185">Reference proteome</keyword>
<sequence>MLVLESLIGMVNIISKKTPATTGVFFDIIVNL</sequence>
<name>A0ABU0TF14_9FLAO</name>
<organism evidence="1 2">
    <name type="scientific">Chryseobacterium camelliae</name>
    <dbReference type="NCBI Taxonomy" id="1265445"/>
    <lineage>
        <taxon>Bacteria</taxon>
        <taxon>Pseudomonadati</taxon>
        <taxon>Bacteroidota</taxon>
        <taxon>Flavobacteriia</taxon>
        <taxon>Flavobacteriales</taxon>
        <taxon>Weeksellaceae</taxon>
        <taxon>Chryseobacterium group</taxon>
        <taxon>Chryseobacterium</taxon>
    </lineage>
</organism>
<reference evidence="1 2" key="1">
    <citation type="submission" date="2023-07" db="EMBL/GenBank/DDBJ databases">
        <title>Functional and genomic diversity of the sorghum phyllosphere microbiome.</title>
        <authorList>
            <person name="Shade A."/>
        </authorList>
    </citation>
    <scope>NUCLEOTIDE SEQUENCE [LARGE SCALE GENOMIC DNA]</scope>
    <source>
        <strain evidence="1 2">SORGH_AS_1064</strain>
    </source>
</reference>
<accession>A0ABU0TF14</accession>
<evidence type="ECO:0000313" key="2">
    <source>
        <dbReference type="Proteomes" id="UP001225072"/>
    </source>
</evidence>
<protein>
    <submittedName>
        <fullName evidence="1">Uncharacterized protein</fullName>
    </submittedName>
</protein>
<dbReference type="EMBL" id="JAUTAL010000001">
    <property type="protein sequence ID" value="MDQ1095556.1"/>
    <property type="molecule type" value="Genomic_DNA"/>
</dbReference>
<proteinExistence type="predicted"/>
<dbReference type="Proteomes" id="UP001225072">
    <property type="component" value="Unassembled WGS sequence"/>
</dbReference>
<evidence type="ECO:0000313" key="1">
    <source>
        <dbReference type="EMBL" id="MDQ1095556.1"/>
    </source>
</evidence>
<gene>
    <name evidence="1" type="ORF">QE404_000703</name>
</gene>
<comment type="caution">
    <text evidence="1">The sequence shown here is derived from an EMBL/GenBank/DDBJ whole genome shotgun (WGS) entry which is preliminary data.</text>
</comment>